<keyword evidence="3" id="KW-0413">Isomerase</keyword>
<feature type="non-terminal residue" evidence="5">
    <location>
        <position position="1"/>
    </location>
</feature>
<evidence type="ECO:0000256" key="2">
    <source>
        <dbReference type="ARBA" id="ARBA00022898"/>
    </source>
</evidence>
<dbReference type="InterPro" id="IPR001608">
    <property type="entry name" value="Ala_racemase_N"/>
</dbReference>
<dbReference type="SUPFAM" id="SSF51419">
    <property type="entry name" value="PLP-binding barrel"/>
    <property type="match status" value="1"/>
</dbReference>
<name>A0AAW6U5G4_9MOLU</name>
<feature type="domain" description="Alanine racemase N-terminal" evidence="4">
    <location>
        <begin position="8"/>
        <end position="224"/>
    </location>
</feature>
<dbReference type="InterPro" id="IPR029066">
    <property type="entry name" value="PLP-binding_barrel"/>
</dbReference>
<reference evidence="5" key="1">
    <citation type="submission" date="2023-05" db="EMBL/GenBank/DDBJ databases">
        <title>Mariniplasma microaerophilum sp. nov., a novel anaerobic mollicute isolated from terrestrial mud volcano, Taman Peninsula, Russia.</title>
        <authorList>
            <person name="Khomyakova M.A."/>
            <person name="Merkel A.Y."/>
            <person name="Slobodkin A.I."/>
        </authorList>
    </citation>
    <scope>NUCLEOTIDE SEQUENCE</scope>
    <source>
        <strain evidence="5">M4Ah</strain>
    </source>
</reference>
<keyword evidence="2" id="KW-0663">Pyridoxal phosphate</keyword>
<dbReference type="EMBL" id="JASCXW010000018">
    <property type="protein sequence ID" value="MDI6453152.1"/>
    <property type="molecule type" value="Genomic_DNA"/>
</dbReference>
<dbReference type="GO" id="GO:0008784">
    <property type="term" value="F:alanine racemase activity"/>
    <property type="evidence" value="ECO:0007669"/>
    <property type="project" value="TreeGrafter"/>
</dbReference>
<comment type="cofactor">
    <cofactor evidence="1">
        <name>pyridoxal 5'-phosphate</name>
        <dbReference type="ChEBI" id="CHEBI:597326"/>
    </cofactor>
</comment>
<dbReference type="RefSeq" id="WP_282839581.1">
    <property type="nucleotide sequence ID" value="NZ_JASCXW010000018.1"/>
</dbReference>
<dbReference type="Proteomes" id="UP001431532">
    <property type="component" value="Unassembled WGS sequence"/>
</dbReference>
<organism evidence="5 6">
    <name type="scientific">Peloplasma aerotolerans</name>
    <dbReference type="NCBI Taxonomy" id="3044389"/>
    <lineage>
        <taxon>Bacteria</taxon>
        <taxon>Bacillati</taxon>
        <taxon>Mycoplasmatota</taxon>
        <taxon>Mollicutes</taxon>
        <taxon>Acholeplasmatales</taxon>
        <taxon>Acholeplasmataceae</taxon>
        <taxon>Peloplasma</taxon>
    </lineage>
</organism>
<evidence type="ECO:0000256" key="1">
    <source>
        <dbReference type="ARBA" id="ARBA00001933"/>
    </source>
</evidence>
<dbReference type="PANTHER" id="PTHR30511:SF3">
    <property type="entry name" value="LYSINE RACEMASE"/>
    <property type="match status" value="1"/>
</dbReference>
<dbReference type="CDD" id="cd06815">
    <property type="entry name" value="PLPDE_III_AR_like_1"/>
    <property type="match status" value="1"/>
</dbReference>
<evidence type="ECO:0000259" key="4">
    <source>
        <dbReference type="Pfam" id="PF01168"/>
    </source>
</evidence>
<evidence type="ECO:0000256" key="3">
    <source>
        <dbReference type="ARBA" id="ARBA00023235"/>
    </source>
</evidence>
<evidence type="ECO:0000313" key="6">
    <source>
        <dbReference type="Proteomes" id="UP001431532"/>
    </source>
</evidence>
<accession>A0AAW6U5G4</accession>
<dbReference type="PANTHER" id="PTHR30511">
    <property type="entry name" value="ALANINE RACEMASE"/>
    <property type="match status" value="1"/>
</dbReference>
<dbReference type="GO" id="GO:0030170">
    <property type="term" value="F:pyridoxal phosphate binding"/>
    <property type="evidence" value="ECO:0007669"/>
    <property type="project" value="TreeGrafter"/>
</dbReference>
<dbReference type="Pfam" id="PF01168">
    <property type="entry name" value="Ala_racemase_N"/>
    <property type="match status" value="1"/>
</dbReference>
<dbReference type="GO" id="GO:0005829">
    <property type="term" value="C:cytosol"/>
    <property type="evidence" value="ECO:0007669"/>
    <property type="project" value="TreeGrafter"/>
</dbReference>
<comment type="caution">
    <text evidence="5">The sequence shown here is derived from an EMBL/GenBank/DDBJ whole genome shotgun (WGS) entry which is preliminary data.</text>
</comment>
<evidence type="ECO:0000313" key="5">
    <source>
        <dbReference type="EMBL" id="MDI6453152.1"/>
    </source>
</evidence>
<sequence length="350" mass="39378">KMLPKIHVDLKKYAHNVNHLTQELHERNITVMAVSKVYHGDQNIVNVLNASDVDYIADSRIQNLQNMKTTKPRVLLRIPKLSETDDVVMHANISLNSEIGTIRKLNQSAEKMDCVHGIVLMFDIGDLREGIYYKEDYMSVVEEIYQLKHVRLEGIGTNLTCYGGVIPEEQTYDKLYSIKNSIESRLNIKLNLISGGNSSSLFLALNQKLPKFINNLRIGEALVLGRETAYGKSLYYMFDDIFTLEAEIIEIKDKPSMPEGVLGMDAFGKPVKFEDRGVTTRAILSIGKQDVDAHDLIPPKGVAILGCSSDHLIVQISKLDYQLGDTITFKMTYGGILSLMTSPYVEKSYE</sequence>
<gene>
    <name evidence="5" type="ORF">QJ521_06225</name>
</gene>
<proteinExistence type="predicted"/>
<dbReference type="Gene3D" id="3.20.20.10">
    <property type="entry name" value="Alanine racemase"/>
    <property type="match status" value="1"/>
</dbReference>
<keyword evidence="6" id="KW-1185">Reference proteome</keyword>
<dbReference type="InterPro" id="IPR000821">
    <property type="entry name" value="Ala_racemase"/>
</dbReference>
<protein>
    <submittedName>
        <fullName evidence="5">Alanine/ornithine racemase family PLP-dependent enzyme</fullName>
    </submittedName>
</protein>
<dbReference type="AlphaFoldDB" id="A0AAW6U5G4"/>